<dbReference type="PANTHER" id="PTHR11014">
    <property type="entry name" value="PEPTIDASE M20 FAMILY MEMBER"/>
    <property type="match status" value="1"/>
</dbReference>
<dbReference type="InterPro" id="IPR011650">
    <property type="entry name" value="Peptidase_M20_dimer"/>
</dbReference>
<dbReference type="Proteomes" id="UP001055025">
    <property type="component" value="Unassembled WGS sequence"/>
</dbReference>
<dbReference type="PANTHER" id="PTHR11014:SF63">
    <property type="entry name" value="METALLOPEPTIDASE, PUTATIVE (AFU_ORTHOLOGUE AFUA_6G09600)-RELATED"/>
    <property type="match status" value="1"/>
</dbReference>
<keyword evidence="5" id="KW-1185">Reference proteome</keyword>
<evidence type="ECO:0000259" key="3">
    <source>
        <dbReference type="Pfam" id="PF07687"/>
    </source>
</evidence>
<dbReference type="PIRSF" id="PIRSF005962">
    <property type="entry name" value="Pept_M20D_amidohydro"/>
    <property type="match status" value="1"/>
</dbReference>
<dbReference type="InterPro" id="IPR017439">
    <property type="entry name" value="Amidohydrolase"/>
</dbReference>
<evidence type="ECO:0000256" key="1">
    <source>
        <dbReference type="ARBA" id="ARBA00022801"/>
    </source>
</evidence>
<dbReference type="GO" id="GO:0019877">
    <property type="term" value="P:diaminopimelate biosynthetic process"/>
    <property type="evidence" value="ECO:0007669"/>
    <property type="project" value="UniProtKB-ARBA"/>
</dbReference>
<dbReference type="GO" id="GO:0046872">
    <property type="term" value="F:metal ion binding"/>
    <property type="evidence" value="ECO:0007669"/>
    <property type="project" value="UniProtKB-KW"/>
</dbReference>
<feature type="binding site" evidence="2">
    <location>
        <position position="398"/>
    </location>
    <ligand>
        <name>Mn(2+)</name>
        <dbReference type="ChEBI" id="CHEBI:29035"/>
        <label>2</label>
    </ligand>
</feature>
<dbReference type="SUPFAM" id="SSF55031">
    <property type="entry name" value="Bacterial exopeptidase dimerisation domain"/>
    <property type="match status" value="1"/>
</dbReference>
<dbReference type="FunFam" id="3.30.70.360:FF:000001">
    <property type="entry name" value="N-acetyldiaminopimelate deacetylase"/>
    <property type="match status" value="1"/>
</dbReference>
<feature type="domain" description="Peptidase M20 dimerisation" evidence="3">
    <location>
        <begin position="218"/>
        <end position="307"/>
    </location>
</feature>
<comment type="caution">
    <text evidence="4">The sequence shown here is derived from an EMBL/GenBank/DDBJ whole genome shotgun (WGS) entry which is preliminary data.</text>
</comment>
<feature type="binding site" evidence="2">
    <location>
        <position position="140"/>
    </location>
    <ligand>
        <name>Mn(2+)</name>
        <dbReference type="ChEBI" id="CHEBI:29035"/>
        <label>2</label>
    </ligand>
</feature>
<evidence type="ECO:0000313" key="4">
    <source>
        <dbReference type="EMBL" id="GJM55032.1"/>
    </source>
</evidence>
<dbReference type="Pfam" id="PF01546">
    <property type="entry name" value="Peptidase_M20"/>
    <property type="match status" value="1"/>
</dbReference>
<reference evidence="4" key="1">
    <citation type="journal article" date="2022" name="Int. J. Syst. Evol. Microbiol.">
        <title>Granulimonas faecalis gen. nov., sp. nov., and Leptogranulimonas caecicola gen. nov., sp. nov., novel lactate-producing Atopobiaceae bacteria isolated from mouse intestines, and an emended description of the family Atopobiaceae.</title>
        <authorList>
            <person name="Morinaga K."/>
            <person name="Kusada H."/>
            <person name="Sakamoto S."/>
            <person name="Murakami T."/>
            <person name="Toyoda A."/>
            <person name="Mori H."/>
            <person name="Meng X.Y."/>
            <person name="Takashino M."/>
            <person name="Murotomi K."/>
            <person name="Tamaki H."/>
        </authorList>
    </citation>
    <scope>NUCLEOTIDE SEQUENCE</scope>
    <source>
        <strain evidence="4">OPF53</strain>
    </source>
</reference>
<organism evidence="4 5">
    <name type="scientific">Granulimonas faecalis</name>
    <dbReference type="NCBI Taxonomy" id="2894155"/>
    <lineage>
        <taxon>Bacteria</taxon>
        <taxon>Bacillati</taxon>
        <taxon>Actinomycetota</taxon>
        <taxon>Coriobacteriia</taxon>
        <taxon>Coriobacteriales</taxon>
        <taxon>Kribbibacteriaceae</taxon>
        <taxon>Granulimonas</taxon>
    </lineage>
</organism>
<keyword evidence="2" id="KW-0464">Manganese</keyword>
<dbReference type="InterPro" id="IPR036264">
    <property type="entry name" value="Bact_exopeptidase_dim_dom"/>
</dbReference>
<keyword evidence="2" id="KW-0479">Metal-binding</keyword>
<gene>
    <name evidence="4" type="ORF">ATOP_06870</name>
</gene>
<dbReference type="InterPro" id="IPR002933">
    <property type="entry name" value="Peptidase_M20"/>
</dbReference>
<name>A0AAV5B1B8_9ACTN</name>
<feature type="binding site" evidence="2">
    <location>
        <position position="198"/>
    </location>
    <ligand>
        <name>Mn(2+)</name>
        <dbReference type="ChEBI" id="CHEBI:29035"/>
        <label>2</label>
    </ligand>
</feature>
<keyword evidence="1" id="KW-0378">Hydrolase</keyword>
<proteinExistence type="predicted"/>
<accession>A0AAV5B1B8</accession>
<dbReference type="RefSeq" id="WP_265590672.1">
    <property type="nucleotide sequence ID" value="NZ_BQKC01000001.1"/>
</dbReference>
<dbReference type="AlphaFoldDB" id="A0AAV5B1B8"/>
<dbReference type="EMBL" id="BQKC01000001">
    <property type="protein sequence ID" value="GJM55032.1"/>
    <property type="molecule type" value="Genomic_DNA"/>
</dbReference>
<protein>
    <submittedName>
        <fullName evidence="4">Peptidase</fullName>
    </submittedName>
</protein>
<dbReference type="GO" id="GO:0050118">
    <property type="term" value="F:N-acetyldiaminopimelate deacetylase activity"/>
    <property type="evidence" value="ECO:0007669"/>
    <property type="project" value="UniProtKB-ARBA"/>
</dbReference>
<dbReference type="Gene3D" id="3.40.630.10">
    <property type="entry name" value="Zn peptidases"/>
    <property type="match status" value="1"/>
</dbReference>
<dbReference type="SUPFAM" id="SSF53187">
    <property type="entry name" value="Zn-dependent exopeptidases"/>
    <property type="match status" value="1"/>
</dbReference>
<feature type="binding site" evidence="2">
    <location>
        <position position="174"/>
    </location>
    <ligand>
        <name>Mn(2+)</name>
        <dbReference type="ChEBI" id="CHEBI:29035"/>
        <label>2</label>
    </ligand>
</feature>
<feature type="binding site" evidence="2">
    <location>
        <position position="138"/>
    </location>
    <ligand>
        <name>Mn(2+)</name>
        <dbReference type="ChEBI" id="CHEBI:29035"/>
        <label>2</label>
    </ligand>
</feature>
<dbReference type="NCBIfam" id="TIGR01891">
    <property type="entry name" value="amidohydrolases"/>
    <property type="match status" value="1"/>
</dbReference>
<dbReference type="Pfam" id="PF07687">
    <property type="entry name" value="M20_dimer"/>
    <property type="match status" value="1"/>
</dbReference>
<dbReference type="Gene3D" id="3.30.70.360">
    <property type="match status" value="1"/>
</dbReference>
<comment type="cofactor">
    <cofactor evidence="2">
        <name>Mn(2+)</name>
        <dbReference type="ChEBI" id="CHEBI:29035"/>
    </cofactor>
    <text evidence="2">The Mn(2+) ion enhances activity.</text>
</comment>
<evidence type="ECO:0000256" key="2">
    <source>
        <dbReference type="PIRSR" id="PIRSR005962-1"/>
    </source>
</evidence>
<evidence type="ECO:0000313" key="5">
    <source>
        <dbReference type="Proteomes" id="UP001055025"/>
    </source>
</evidence>
<sequence>MAADPLADVLDTAPLAAAPAGTDPGRGGAARVTAAADAVEGAVIGLRRWFHAHPEASLEETGTAAAVAAQLAALGVEHAMPLPNAVVATVRGTAPGAYGQDGTARRRVLLRADIDALPVAEDTGLPFSSLSPGLMHACGHDCHAAMLLGAATVLQANRDLLAGEVRLVFQPAEECSQGARMLVEAGVCDGVDAAWGCHIWSELPSGTVSVEPGARMANADWWRVEVTGTSAHGALPHRGADAVVAGAAIVEQLQTVVSRQVSPFEPVVVTVGQFHGGTARNVIAGSAWLEGTVRTFDPEVHARVPLLMKRIVEDTAEAFGCSARVTDYTLGSWAVVNDPAVTEVARRAAREMLGEEALVSYRGSMPGEDFSEYLFEVPGCFVFLGCSTTGTDHCWPQHSCHYNPDERVLADGVRLAAQFAVDFLAG</sequence>